<organism evidence="2 3">
    <name type="scientific">Gambusia affinis</name>
    <name type="common">Western mosquitofish</name>
    <name type="synonym">Heterandria affinis</name>
    <dbReference type="NCBI Taxonomy" id="33528"/>
    <lineage>
        <taxon>Eukaryota</taxon>
        <taxon>Metazoa</taxon>
        <taxon>Chordata</taxon>
        <taxon>Craniata</taxon>
        <taxon>Vertebrata</taxon>
        <taxon>Euteleostomi</taxon>
        <taxon>Actinopterygii</taxon>
        <taxon>Neopterygii</taxon>
        <taxon>Teleostei</taxon>
        <taxon>Neoteleostei</taxon>
        <taxon>Acanthomorphata</taxon>
        <taxon>Ovalentaria</taxon>
        <taxon>Atherinomorphae</taxon>
        <taxon>Cyprinodontiformes</taxon>
        <taxon>Poeciliidae</taxon>
        <taxon>Poeciliinae</taxon>
        <taxon>Gambusia</taxon>
    </lineage>
</organism>
<feature type="domain" description="Nuclear pore complex protein NUP96 C-terminal" evidence="1">
    <location>
        <begin position="438"/>
        <end position="726"/>
    </location>
</feature>
<name>A0A315VMX6_GAMAF</name>
<dbReference type="Proteomes" id="UP000250572">
    <property type="component" value="Unassembled WGS sequence"/>
</dbReference>
<evidence type="ECO:0000313" key="2">
    <source>
        <dbReference type="EMBL" id="PWA24389.1"/>
    </source>
</evidence>
<reference evidence="2 3" key="1">
    <citation type="journal article" date="2018" name="G3 (Bethesda)">
        <title>A High-Quality Reference Genome for the Invasive Mosquitofish Gambusia affinis Using a Chicago Library.</title>
        <authorList>
            <person name="Hoffberg S.L."/>
            <person name="Troendle N.J."/>
            <person name="Glenn T.C."/>
            <person name="Mahmud O."/>
            <person name="Louha S."/>
            <person name="Chalopin D."/>
            <person name="Bennetzen J.L."/>
            <person name="Mauricio R."/>
        </authorList>
    </citation>
    <scope>NUCLEOTIDE SEQUENCE [LARGE SCALE GENOMIC DNA]</scope>
    <source>
        <strain evidence="2">NE01/NJP1002.9</strain>
        <tissue evidence="2">Muscle</tissue>
    </source>
</reference>
<dbReference type="Pfam" id="PF12110">
    <property type="entry name" value="Nup96"/>
    <property type="match status" value="1"/>
</dbReference>
<evidence type="ECO:0000259" key="1">
    <source>
        <dbReference type="Pfam" id="PF12110"/>
    </source>
</evidence>
<keyword evidence="3" id="KW-1185">Reference proteome</keyword>
<dbReference type="Gene3D" id="1.25.40.690">
    <property type="match status" value="1"/>
</dbReference>
<sequence length="947" mass="105471">MADITQGIPTESMLGGEEEDGELPLVDMETTGLMNHEPAACSHIPSTLGINPHTLQIMKASLFTEDEEDGDMFQLHRATKASADVSSPRLVPPGSQGRPSGRKLFLALMKTFLLVSDLLLSAVGGLLQARFTSGIFPQRVDSPLSRGSLAAADPLRPPGWKSPVSTPFLLPARAPEPAIRTVGVRRLGGPVPLKESVTQGKGALLMDSGLFATRSFRVGWGPGWTLAHCGSRLSAQSADQTELQEQRTKTDFSFLHKPARTKPLAESPYKVVVEQLVGLEAPQGTSEEEEERHAVLQRPLEISLKHSTVSVPEGTSCPLVEPRPGVAALHDYAEWIRELNEERGDTDREFWFWLRHGSSPRSDPDLSVRPPAILGHWAEVWTLCEALWGQLDPDAGLLDDYQQQLQRRRAFSDWLARGAARRVEEEVALAGKGRHADALFSFLTGRRVSEACQLAQREGDHRLALLLSQASGSRFCRQLLDLQLADWSRTQTDLHLSEERLRIFALLAGKPVWQSSGSAVNVCSELDWKRCLAVHLWYLLPPTASVADALAAYEAAFQGSTEAGRYACTPLPPYLEGAPPLEEEEEPERPLLDLCFHLLKLYGDRLYGLQPLLDPLTVTWRRLDYRLSWHLWGVLQALRYTHLAVPRQGLVHAAYAAQLESAGLWHLAVFILLHVPDHRQRERAVRELLALHCPLLETEESARRERFLTDGLLVPESWIHEAKAVRARRDGDRHRQALHLYRAGHWNQCHRLLIQHLASDCIVNDNHDYLLEFLEGLAVPEHSASIQDWETAGRVYLDYIRVIKSLQDIQQTDSSGAGYQLERLYSDVTSLCGRIELLPCRTARDHLAQSGEGREPANRSSRCSDVSGSFPLILAPPLPPAEMAKRVANILRVVLSLQQGDGADDPLNIPLAQLAPHISRLPMPEDYALEELRGLTQSYLRQLVVSQ</sequence>
<dbReference type="STRING" id="33528.ENSGAFP00000012181"/>
<dbReference type="EMBL" id="NHOQ01001433">
    <property type="protein sequence ID" value="PWA24389.1"/>
    <property type="molecule type" value="Genomic_DNA"/>
</dbReference>
<dbReference type="AlphaFoldDB" id="A0A315VMX6"/>
<protein>
    <recommendedName>
        <fullName evidence="1">Nuclear pore complex protein NUP96 C-terminal domain-containing protein</fullName>
    </recommendedName>
</protein>
<dbReference type="InterPro" id="IPR021967">
    <property type="entry name" value="Nup98_C"/>
</dbReference>
<gene>
    <name evidence="2" type="ORF">CCH79_00011849</name>
</gene>
<proteinExistence type="predicted"/>
<accession>A0A315VMX6</accession>
<comment type="caution">
    <text evidence="2">The sequence shown here is derived from an EMBL/GenBank/DDBJ whole genome shotgun (WGS) entry which is preliminary data.</text>
</comment>
<evidence type="ECO:0000313" key="3">
    <source>
        <dbReference type="Proteomes" id="UP000250572"/>
    </source>
</evidence>